<dbReference type="SMART" id="SM00065">
    <property type="entry name" value="GAF"/>
    <property type="match status" value="1"/>
</dbReference>
<dbReference type="InterPro" id="IPR036890">
    <property type="entry name" value="HATPase_C_sf"/>
</dbReference>
<evidence type="ECO:0000256" key="4">
    <source>
        <dbReference type="ARBA" id="ARBA00022679"/>
    </source>
</evidence>
<dbReference type="RefSeq" id="WP_367954655.1">
    <property type="nucleotide sequence ID" value="NZ_JBDPGJ010000003.1"/>
</dbReference>
<feature type="domain" description="Signal transduction histidine kinase HWE region" evidence="9">
    <location>
        <begin position="192"/>
        <end position="274"/>
    </location>
</feature>
<dbReference type="InterPro" id="IPR003018">
    <property type="entry name" value="GAF"/>
</dbReference>
<feature type="domain" description="GAF" evidence="8">
    <location>
        <begin position="32"/>
        <end position="180"/>
    </location>
</feature>
<evidence type="ECO:0000256" key="1">
    <source>
        <dbReference type="ARBA" id="ARBA00000085"/>
    </source>
</evidence>
<dbReference type="GO" id="GO:0016301">
    <property type="term" value="F:kinase activity"/>
    <property type="evidence" value="ECO:0007669"/>
    <property type="project" value="UniProtKB-KW"/>
</dbReference>
<keyword evidence="3" id="KW-0597">Phosphoprotein</keyword>
<keyword evidence="6 10" id="KW-0418">Kinase</keyword>
<name>A0ABV3SJ34_9HYPH</name>
<sequence>MAEVQVEAVQEKLRLQQAALADFGLFAFRCDDIDSLLHRAAELVSGALEVPLVKVLQHLPERGEMLIRAGVNWQPGVVGHETFGDHEKSPGGYALRADHAVVSPDVDAEDRFAIPDVLRRHGVRSMVNVIIVGQGAAFGVLEVDAQELREFSDDDVAFLRTYANLLAAAIERVQTHDELRRSAREQGVLARELGHRVRNLLGLVRALASQTSVKDRTAEEFRGAFIDRLRALSAAEGLVFESSEERADPLTLAHEILAAHRQDDPAKIAIEGKPARLSARQARMFGLALHELATNAAKYGALSVAGGTVRVAWHFEQAEGESRRLAMTWQEADGPEITPPERKGFGTRLLEDVVAHELNGEAELIYETHGLRYHLTFPVDGERR</sequence>
<evidence type="ECO:0000313" key="11">
    <source>
        <dbReference type="Proteomes" id="UP001556692"/>
    </source>
</evidence>
<evidence type="ECO:0000256" key="3">
    <source>
        <dbReference type="ARBA" id="ARBA00022553"/>
    </source>
</evidence>
<comment type="catalytic activity">
    <reaction evidence="1">
        <text>ATP + protein L-histidine = ADP + protein N-phospho-L-histidine.</text>
        <dbReference type="EC" id="2.7.13.3"/>
    </reaction>
</comment>
<dbReference type="InterPro" id="IPR029016">
    <property type="entry name" value="GAF-like_dom_sf"/>
</dbReference>
<dbReference type="Gene3D" id="3.30.450.40">
    <property type="match status" value="1"/>
</dbReference>
<evidence type="ECO:0000256" key="7">
    <source>
        <dbReference type="ARBA" id="ARBA00022840"/>
    </source>
</evidence>
<keyword evidence="4" id="KW-0808">Transferase</keyword>
<dbReference type="PANTHER" id="PTHR41523">
    <property type="entry name" value="TWO-COMPONENT SYSTEM SENSOR PROTEIN"/>
    <property type="match status" value="1"/>
</dbReference>
<evidence type="ECO:0000259" key="8">
    <source>
        <dbReference type="SMART" id="SM00065"/>
    </source>
</evidence>
<reference evidence="10 11" key="1">
    <citation type="submission" date="2024-05" db="EMBL/GenBank/DDBJ databases">
        <authorList>
            <person name="Jiang F."/>
        </authorList>
    </citation>
    <scope>NUCLEOTIDE SEQUENCE [LARGE SCALE GENOMIC DNA]</scope>
    <source>
        <strain evidence="10 11">LZ166</strain>
    </source>
</reference>
<keyword evidence="5" id="KW-0547">Nucleotide-binding</keyword>
<evidence type="ECO:0000256" key="5">
    <source>
        <dbReference type="ARBA" id="ARBA00022741"/>
    </source>
</evidence>
<dbReference type="Pfam" id="PF07536">
    <property type="entry name" value="HWE_HK"/>
    <property type="match status" value="1"/>
</dbReference>
<accession>A0ABV3SJ34</accession>
<evidence type="ECO:0000256" key="6">
    <source>
        <dbReference type="ARBA" id="ARBA00022777"/>
    </source>
</evidence>
<evidence type="ECO:0000259" key="9">
    <source>
        <dbReference type="SMART" id="SM00911"/>
    </source>
</evidence>
<evidence type="ECO:0000313" key="10">
    <source>
        <dbReference type="EMBL" id="MEX0406773.1"/>
    </source>
</evidence>
<protein>
    <recommendedName>
        <fullName evidence="2">histidine kinase</fullName>
        <ecNumber evidence="2">2.7.13.3</ecNumber>
    </recommendedName>
</protein>
<dbReference type="Pfam" id="PF01590">
    <property type="entry name" value="GAF"/>
    <property type="match status" value="1"/>
</dbReference>
<organism evidence="10 11">
    <name type="scientific">Aquibium pacificus</name>
    <dbReference type="NCBI Taxonomy" id="3153579"/>
    <lineage>
        <taxon>Bacteria</taxon>
        <taxon>Pseudomonadati</taxon>
        <taxon>Pseudomonadota</taxon>
        <taxon>Alphaproteobacteria</taxon>
        <taxon>Hyphomicrobiales</taxon>
        <taxon>Phyllobacteriaceae</taxon>
        <taxon>Aquibium</taxon>
    </lineage>
</organism>
<evidence type="ECO:0000256" key="2">
    <source>
        <dbReference type="ARBA" id="ARBA00012438"/>
    </source>
</evidence>
<dbReference type="SUPFAM" id="SSF55781">
    <property type="entry name" value="GAF domain-like"/>
    <property type="match status" value="1"/>
</dbReference>
<comment type="caution">
    <text evidence="10">The sequence shown here is derived from an EMBL/GenBank/DDBJ whole genome shotgun (WGS) entry which is preliminary data.</text>
</comment>
<dbReference type="Proteomes" id="UP001556692">
    <property type="component" value="Unassembled WGS sequence"/>
</dbReference>
<keyword evidence="7" id="KW-0067">ATP-binding</keyword>
<dbReference type="Gene3D" id="3.30.565.10">
    <property type="entry name" value="Histidine kinase-like ATPase, C-terminal domain"/>
    <property type="match status" value="1"/>
</dbReference>
<dbReference type="EC" id="2.7.13.3" evidence="2"/>
<keyword evidence="11" id="KW-1185">Reference proteome</keyword>
<dbReference type="PANTHER" id="PTHR41523:SF8">
    <property type="entry name" value="ETHYLENE RESPONSE SENSOR PROTEIN"/>
    <property type="match status" value="1"/>
</dbReference>
<dbReference type="EMBL" id="JBDPGJ010000003">
    <property type="protein sequence ID" value="MEX0406773.1"/>
    <property type="molecule type" value="Genomic_DNA"/>
</dbReference>
<dbReference type="SMART" id="SM00911">
    <property type="entry name" value="HWE_HK"/>
    <property type="match status" value="1"/>
</dbReference>
<gene>
    <name evidence="10" type="ORF">ABGN05_13960</name>
</gene>
<proteinExistence type="predicted"/>
<dbReference type="InterPro" id="IPR011102">
    <property type="entry name" value="Sig_transdc_His_kinase_HWE"/>
</dbReference>